<dbReference type="EMBL" id="JBJQOH010000001">
    <property type="protein sequence ID" value="KAL3700573.1"/>
    <property type="molecule type" value="Genomic_DNA"/>
</dbReference>
<evidence type="ECO:0000256" key="8">
    <source>
        <dbReference type="ARBA" id="ARBA00023136"/>
    </source>
</evidence>
<keyword evidence="4 9" id="KW-0812">Transmembrane</keyword>
<evidence type="ECO:0000256" key="2">
    <source>
        <dbReference type="ARBA" id="ARBA00005441"/>
    </source>
</evidence>
<keyword evidence="7" id="KW-0443">Lipid metabolism</keyword>
<evidence type="ECO:0000256" key="4">
    <source>
        <dbReference type="ARBA" id="ARBA00022692"/>
    </source>
</evidence>
<keyword evidence="3" id="KW-0808">Transferase</keyword>
<dbReference type="Pfam" id="PF14360">
    <property type="entry name" value="PAP2_C"/>
    <property type="match status" value="1"/>
</dbReference>
<gene>
    <name evidence="11" type="ORF">R1sor_018595</name>
</gene>
<feature type="transmembrane region" description="Helical" evidence="9">
    <location>
        <begin position="85"/>
        <end position="110"/>
    </location>
</feature>
<feature type="transmembrane region" description="Helical" evidence="9">
    <location>
        <begin position="351"/>
        <end position="368"/>
    </location>
</feature>
<dbReference type="PANTHER" id="PTHR21290:SF25">
    <property type="entry name" value="SPHINGOMYELIN SYNTHASE-RELATED PROTEIN 1"/>
    <property type="match status" value="1"/>
</dbReference>
<dbReference type="GO" id="GO:0006665">
    <property type="term" value="P:sphingolipid metabolic process"/>
    <property type="evidence" value="ECO:0007669"/>
    <property type="project" value="UniProtKB-KW"/>
</dbReference>
<protein>
    <recommendedName>
        <fullName evidence="10">Sphingomyelin synthase-like domain-containing protein</fullName>
    </recommendedName>
</protein>
<keyword evidence="6 9" id="KW-1133">Transmembrane helix</keyword>
<dbReference type="SUPFAM" id="SSF48317">
    <property type="entry name" value="Acid phosphatase/Vanadium-dependent haloperoxidase"/>
    <property type="match status" value="1"/>
</dbReference>
<dbReference type="AlphaFoldDB" id="A0ABD3IA52"/>
<evidence type="ECO:0000256" key="5">
    <source>
        <dbReference type="ARBA" id="ARBA00022919"/>
    </source>
</evidence>
<evidence type="ECO:0000256" key="1">
    <source>
        <dbReference type="ARBA" id="ARBA00004141"/>
    </source>
</evidence>
<evidence type="ECO:0000313" key="11">
    <source>
        <dbReference type="EMBL" id="KAL3700573.1"/>
    </source>
</evidence>
<dbReference type="InterPro" id="IPR025749">
    <property type="entry name" value="Sphingomyelin_synth-like_dom"/>
</dbReference>
<organism evidence="11 12">
    <name type="scientific">Riccia sorocarpa</name>
    <dbReference type="NCBI Taxonomy" id="122646"/>
    <lineage>
        <taxon>Eukaryota</taxon>
        <taxon>Viridiplantae</taxon>
        <taxon>Streptophyta</taxon>
        <taxon>Embryophyta</taxon>
        <taxon>Marchantiophyta</taxon>
        <taxon>Marchantiopsida</taxon>
        <taxon>Marchantiidae</taxon>
        <taxon>Marchantiales</taxon>
        <taxon>Ricciaceae</taxon>
        <taxon>Riccia</taxon>
    </lineage>
</organism>
<accession>A0ABD3IA52</accession>
<evidence type="ECO:0000259" key="10">
    <source>
        <dbReference type="Pfam" id="PF14360"/>
    </source>
</evidence>
<feature type="transmembrane region" description="Helical" evidence="9">
    <location>
        <begin position="423"/>
        <end position="444"/>
    </location>
</feature>
<name>A0ABD3IA52_9MARC</name>
<keyword evidence="8 9" id="KW-0472">Membrane</keyword>
<feature type="transmembrane region" description="Helical" evidence="9">
    <location>
        <begin position="53"/>
        <end position="73"/>
    </location>
</feature>
<feature type="transmembrane region" description="Helical" evidence="9">
    <location>
        <begin position="149"/>
        <end position="168"/>
    </location>
</feature>
<comment type="caution">
    <text evidence="11">The sequence shown here is derived from an EMBL/GenBank/DDBJ whole genome shotgun (WGS) entry which is preliminary data.</text>
</comment>
<evidence type="ECO:0000313" key="12">
    <source>
        <dbReference type="Proteomes" id="UP001633002"/>
    </source>
</evidence>
<dbReference type="GO" id="GO:0016740">
    <property type="term" value="F:transferase activity"/>
    <property type="evidence" value="ECO:0007669"/>
    <property type="project" value="UniProtKB-KW"/>
</dbReference>
<sequence>MGKKKKSTTGGSGGAIIPKWRTMPNALGIAAVTYIIVDYLREVDPPLHEKLQPWLWAFLALACALRAPFYPYWKRELKSVRPFVLSVFFMLGALMIEAFSVQFVTTVLGLDWHWTTSPLPDTGQWLLLYLNEKLPPQVLQLLRAPLVGLHHYLILLLMLCFSVLFGCAKAPGMGIGARYMTSMGIGRLLRVLTFLPTILPSARPWCAHARFRTATYPHPWAQKFFFPYASDPEQVRKLLRLDEAFAAVGDYPPEYVPNWGKLQFLVNILRPPDPAVYPNAKNESWFTTLKRAGGGCNDLIFSGHILVSVLTAMAWTEAYPGWTSALIWILVLHSAQREIRDRHHYSADVTAGLYMGVFLWWVTSFVWSKRDERKALRTKLIMRKENALVKAAKDGDIDLVRTILSDIEKAGEESLRLETKDKVLAGIVLFATFGLCLLAFVWTANG</sequence>
<reference evidence="11 12" key="1">
    <citation type="submission" date="2024-09" db="EMBL/GenBank/DDBJ databases">
        <title>Chromosome-scale assembly of Riccia sorocarpa.</title>
        <authorList>
            <person name="Paukszto L."/>
        </authorList>
    </citation>
    <scope>NUCLEOTIDE SEQUENCE [LARGE SCALE GENOMIC DNA]</scope>
    <source>
        <strain evidence="11">LP-2024</strain>
        <tissue evidence="11">Aerial parts of the thallus</tissue>
    </source>
</reference>
<comment type="subcellular location">
    <subcellularLocation>
        <location evidence="1">Membrane</location>
        <topology evidence="1">Multi-pass membrane protein</topology>
    </subcellularLocation>
</comment>
<keyword evidence="5" id="KW-0746">Sphingolipid metabolism</keyword>
<dbReference type="InterPro" id="IPR045221">
    <property type="entry name" value="Sphingomyelin_synth-like"/>
</dbReference>
<dbReference type="Proteomes" id="UP001633002">
    <property type="component" value="Unassembled WGS sequence"/>
</dbReference>
<feature type="transmembrane region" description="Helical" evidence="9">
    <location>
        <begin position="20"/>
        <end position="41"/>
    </location>
</feature>
<evidence type="ECO:0000256" key="6">
    <source>
        <dbReference type="ARBA" id="ARBA00022989"/>
    </source>
</evidence>
<feature type="domain" description="Sphingomyelin synthase-like" evidence="10">
    <location>
        <begin position="295"/>
        <end position="363"/>
    </location>
</feature>
<proteinExistence type="inferred from homology"/>
<dbReference type="GO" id="GO:0016020">
    <property type="term" value="C:membrane"/>
    <property type="evidence" value="ECO:0007669"/>
    <property type="project" value="UniProtKB-SubCell"/>
</dbReference>
<keyword evidence="12" id="KW-1185">Reference proteome</keyword>
<comment type="similarity">
    <text evidence="2">Belongs to the sphingomyelin synthase family.</text>
</comment>
<evidence type="ECO:0000256" key="3">
    <source>
        <dbReference type="ARBA" id="ARBA00022679"/>
    </source>
</evidence>
<evidence type="ECO:0000256" key="7">
    <source>
        <dbReference type="ARBA" id="ARBA00023098"/>
    </source>
</evidence>
<evidence type="ECO:0000256" key="9">
    <source>
        <dbReference type="SAM" id="Phobius"/>
    </source>
</evidence>
<dbReference type="PANTHER" id="PTHR21290">
    <property type="entry name" value="SPHINGOMYELIN SYNTHETASE"/>
    <property type="match status" value="1"/>
</dbReference>
<dbReference type="InterPro" id="IPR036938">
    <property type="entry name" value="PAP2/HPO_sf"/>
</dbReference>
<feature type="transmembrane region" description="Helical" evidence="9">
    <location>
        <begin position="305"/>
        <end position="331"/>
    </location>
</feature>